<feature type="domain" description="Ketoreductase" evidence="3">
    <location>
        <begin position="10"/>
        <end position="189"/>
    </location>
</feature>
<accession>A0A6I3T8H3</accession>
<reference evidence="5 6" key="3">
    <citation type="submission" date="2019-11" db="EMBL/GenBank/DDBJ databases">
        <title>Type strains purchased from KCTC, JCM and DSMZ.</title>
        <authorList>
            <person name="Lu H."/>
        </authorList>
    </citation>
    <scope>NUCLEOTIDE SEQUENCE [LARGE SCALE GENOMIC DNA]</scope>
    <source>
        <strain evidence="5 6">KCTC 52429</strain>
    </source>
</reference>
<dbReference type="PANTHER" id="PTHR43639">
    <property type="entry name" value="OXIDOREDUCTASE, SHORT-CHAIN DEHYDROGENASE/REDUCTASE FAMILY (AFU_ORTHOLOGUE AFUA_5G02870)"/>
    <property type="match status" value="1"/>
</dbReference>
<keyword evidence="7" id="KW-1185">Reference proteome</keyword>
<dbReference type="OrthoDB" id="9803333at2"/>
<dbReference type="GO" id="GO:0016491">
    <property type="term" value="F:oxidoreductase activity"/>
    <property type="evidence" value="ECO:0007669"/>
    <property type="project" value="UniProtKB-KW"/>
</dbReference>
<evidence type="ECO:0000256" key="1">
    <source>
        <dbReference type="ARBA" id="ARBA00006484"/>
    </source>
</evidence>
<keyword evidence="2" id="KW-0560">Oxidoreductase</keyword>
<comment type="similarity">
    <text evidence="1">Belongs to the short-chain dehydrogenases/reductases (SDR) family.</text>
</comment>
<evidence type="ECO:0000313" key="7">
    <source>
        <dbReference type="Proteomes" id="UP000622638"/>
    </source>
</evidence>
<dbReference type="EMBL" id="BMKG01000028">
    <property type="protein sequence ID" value="GGC20613.1"/>
    <property type="molecule type" value="Genomic_DNA"/>
</dbReference>
<gene>
    <name evidence="4" type="ORF">GCM10011572_47560</name>
    <name evidence="5" type="ORF">GM672_24480</name>
</gene>
<dbReference type="InterPro" id="IPR036291">
    <property type="entry name" value="NAD(P)-bd_dom_sf"/>
</dbReference>
<dbReference type="PRINTS" id="PR00080">
    <property type="entry name" value="SDRFAMILY"/>
</dbReference>
<name>A0A6I3T8H3_9BURK</name>
<dbReference type="PANTHER" id="PTHR43639:SF1">
    <property type="entry name" value="SHORT-CHAIN DEHYDROGENASE_REDUCTASE FAMILY PROTEIN"/>
    <property type="match status" value="1"/>
</dbReference>
<evidence type="ECO:0000256" key="2">
    <source>
        <dbReference type="ARBA" id="ARBA00023002"/>
    </source>
</evidence>
<organism evidence="5 6">
    <name type="scientific">Pseudoduganella buxea</name>
    <dbReference type="NCBI Taxonomy" id="1949069"/>
    <lineage>
        <taxon>Bacteria</taxon>
        <taxon>Pseudomonadati</taxon>
        <taxon>Pseudomonadota</taxon>
        <taxon>Betaproteobacteria</taxon>
        <taxon>Burkholderiales</taxon>
        <taxon>Oxalobacteraceae</taxon>
        <taxon>Telluria group</taxon>
        <taxon>Pseudoduganella</taxon>
    </lineage>
</organism>
<dbReference type="Pfam" id="PF13561">
    <property type="entry name" value="adh_short_C2"/>
    <property type="match status" value="1"/>
</dbReference>
<dbReference type="CDD" id="cd05233">
    <property type="entry name" value="SDR_c"/>
    <property type="match status" value="1"/>
</dbReference>
<proteinExistence type="inferred from homology"/>
<dbReference type="FunFam" id="3.40.50.720:FF:000084">
    <property type="entry name" value="Short-chain dehydrogenase reductase"/>
    <property type="match status" value="1"/>
</dbReference>
<dbReference type="Gene3D" id="3.40.50.720">
    <property type="entry name" value="NAD(P)-binding Rossmann-like Domain"/>
    <property type="match status" value="1"/>
</dbReference>
<dbReference type="EMBL" id="WNKZ01000112">
    <property type="protein sequence ID" value="MTV55887.1"/>
    <property type="molecule type" value="Genomic_DNA"/>
</dbReference>
<dbReference type="Proteomes" id="UP000430634">
    <property type="component" value="Unassembled WGS sequence"/>
</dbReference>
<reference evidence="4" key="1">
    <citation type="journal article" date="2014" name="Int. J. Syst. Evol. Microbiol.">
        <title>Complete genome of a new Firmicutes species belonging to the dominant human colonic microbiota ('Ruminococcus bicirculans') reveals two chromosomes and a selective capacity to utilize plant glucans.</title>
        <authorList>
            <consortium name="NISC Comparative Sequencing Program"/>
            <person name="Wegmann U."/>
            <person name="Louis P."/>
            <person name="Goesmann A."/>
            <person name="Henrissat B."/>
            <person name="Duncan S.H."/>
            <person name="Flint H.J."/>
        </authorList>
    </citation>
    <scope>NUCLEOTIDE SEQUENCE</scope>
    <source>
        <strain evidence="4">CGMCC 1.15931</strain>
    </source>
</reference>
<reference evidence="4" key="4">
    <citation type="submission" date="2024-05" db="EMBL/GenBank/DDBJ databases">
        <authorList>
            <person name="Sun Q."/>
            <person name="Zhou Y."/>
        </authorList>
    </citation>
    <scope>NUCLEOTIDE SEQUENCE</scope>
    <source>
        <strain evidence="4">CGMCC 1.15931</strain>
    </source>
</reference>
<protein>
    <submittedName>
        <fullName evidence="4">3-ketoacyl-ACP reductase</fullName>
    </submittedName>
    <submittedName>
        <fullName evidence="5">SDR family oxidoreductase</fullName>
    </submittedName>
</protein>
<dbReference type="RefSeq" id="WP_155473141.1">
    <property type="nucleotide sequence ID" value="NZ_BMKG01000028.1"/>
</dbReference>
<dbReference type="SMART" id="SM00822">
    <property type="entry name" value="PKS_KR"/>
    <property type="match status" value="1"/>
</dbReference>
<comment type="caution">
    <text evidence="5">The sequence shown here is derived from an EMBL/GenBank/DDBJ whole genome shotgun (WGS) entry which is preliminary data.</text>
</comment>
<dbReference type="Proteomes" id="UP000622638">
    <property type="component" value="Unassembled WGS sequence"/>
</dbReference>
<reference evidence="7" key="2">
    <citation type="journal article" date="2019" name="Int. J. Syst. Evol. Microbiol.">
        <title>The Global Catalogue of Microorganisms (GCM) 10K type strain sequencing project: providing services to taxonomists for standard genome sequencing and annotation.</title>
        <authorList>
            <consortium name="The Broad Institute Genomics Platform"/>
            <consortium name="The Broad Institute Genome Sequencing Center for Infectious Disease"/>
            <person name="Wu L."/>
            <person name="Ma J."/>
        </authorList>
    </citation>
    <scope>NUCLEOTIDE SEQUENCE [LARGE SCALE GENOMIC DNA]</scope>
    <source>
        <strain evidence="7">CGMCC 1.15931</strain>
    </source>
</reference>
<sequence length="249" mass="25308">MISSPHLQGKIALVTGGARGIGAAIVRRLVTDGATVAFTYQQSHDAAQVLAGELEAGGGRVLALQADAADADAVAGAVDTVVKRFGRIDILVNNAGIGRLGTIDTATLDDFDATMAVNVRGVFVAIKAAVPHMPAGGRIINLGSTNAERIPFAGAAIYAMSKSALKGLVQGLAHDLGPRGITINNVQPGPVDTDMNPGQGDFATKQHGYMAVQRHAEGREIAAMVAYLAGPDTGFITGAGLNIDGGFAA</sequence>
<dbReference type="AlphaFoldDB" id="A0A6I3T8H3"/>
<dbReference type="PRINTS" id="PR00081">
    <property type="entry name" value="GDHRDH"/>
</dbReference>
<evidence type="ECO:0000313" key="4">
    <source>
        <dbReference type="EMBL" id="GGC20613.1"/>
    </source>
</evidence>
<evidence type="ECO:0000259" key="3">
    <source>
        <dbReference type="SMART" id="SM00822"/>
    </source>
</evidence>
<dbReference type="InterPro" id="IPR002347">
    <property type="entry name" value="SDR_fam"/>
</dbReference>
<evidence type="ECO:0000313" key="5">
    <source>
        <dbReference type="EMBL" id="MTV55887.1"/>
    </source>
</evidence>
<dbReference type="InterPro" id="IPR057326">
    <property type="entry name" value="KR_dom"/>
</dbReference>
<dbReference type="SUPFAM" id="SSF51735">
    <property type="entry name" value="NAD(P)-binding Rossmann-fold domains"/>
    <property type="match status" value="1"/>
</dbReference>
<evidence type="ECO:0000313" key="6">
    <source>
        <dbReference type="Proteomes" id="UP000430634"/>
    </source>
</evidence>